<dbReference type="InterPro" id="IPR019825">
    <property type="entry name" value="Lectin_legB_Mn/Ca_BS"/>
</dbReference>
<reference evidence="24" key="1">
    <citation type="journal article" date="2016" name="Nat. Biotechnol.">
        <title>Sequencing wild and cultivated cassava and related species reveals extensive interspecific hybridization and genetic diversity.</title>
        <authorList>
            <person name="Bredeson J.V."/>
            <person name="Lyons J.B."/>
            <person name="Prochnik S.E."/>
            <person name="Wu G.A."/>
            <person name="Ha C.M."/>
            <person name="Edsinger-Gonzales E."/>
            <person name="Grimwood J."/>
            <person name="Schmutz J."/>
            <person name="Rabbi I.Y."/>
            <person name="Egesi C."/>
            <person name="Nauluvula P."/>
            <person name="Lebot V."/>
            <person name="Ndunguru J."/>
            <person name="Mkamilo G."/>
            <person name="Bart R.S."/>
            <person name="Setter T.L."/>
            <person name="Gleadow R.M."/>
            <person name="Kulakow P."/>
            <person name="Ferguson M.E."/>
            <person name="Rounsley S."/>
            <person name="Rokhsar D.S."/>
        </authorList>
    </citation>
    <scope>NUCLEOTIDE SEQUENCE [LARGE SCALE GENOMIC DNA]</scope>
    <source>
        <strain evidence="24">cv. AM560-2</strain>
    </source>
</reference>
<dbReference type="Gramene" id="Manes.07G045800.2.v8.1">
    <property type="protein sequence ID" value="Manes.07G045800.2.v8.1.CDS.1"/>
    <property type="gene ID" value="Manes.07G045800.v8.1"/>
</dbReference>
<dbReference type="Gramene" id="Manes.07G045800.4.v8.1">
    <property type="protein sequence ID" value="Manes.07G045800.4.v8.1.CDS.1"/>
    <property type="gene ID" value="Manes.07G045800.v8.1"/>
</dbReference>
<keyword evidence="7" id="KW-0723">Serine/threonine-protein kinase</keyword>
<dbReference type="PROSITE" id="PS00307">
    <property type="entry name" value="LECTIN_LEGUME_BETA"/>
    <property type="match status" value="1"/>
</dbReference>
<keyword evidence="14 19" id="KW-0067">ATP-binding</keyword>
<evidence type="ECO:0000256" key="11">
    <source>
        <dbReference type="ARBA" id="ARBA00022734"/>
    </source>
</evidence>
<dbReference type="GO" id="GO:0005886">
    <property type="term" value="C:plasma membrane"/>
    <property type="evidence" value="ECO:0000318"/>
    <property type="project" value="GO_Central"/>
</dbReference>
<evidence type="ECO:0000256" key="13">
    <source>
        <dbReference type="ARBA" id="ARBA00022777"/>
    </source>
</evidence>
<evidence type="ECO:0000256" key="21">
    <source>
        <dbReference type="SAM" id="SignalP"/>
    </source>
</evidence>
<dbReference type="OrthoDB" id="842456at2759"/>
<dbReference type="EC" id="2.7.11.1" evidence="5"/>
<dbReference type="Pfam" id="PF00139">
    <property type="entry name" value="Lectin_legB"/>
    <property type="match status" value="1"/>
</dbReference>
<name>A0A2C9VIG9_MANES</name>
<evidence type="ECO:0000313" key="24">
    <source>
        <dbReference type="Proteomes" id="UP000091857"/>
    </source>
</evidence>
<keyword evidence="10 21" id="KW-0732">Signal</keyword>
<dbReference type="InterPro" id="IPR000985">
    <property type="entry name" value="Lectin_LegA_CS"/>
</dbReference>
<evidence type="ECO:0000256" key="3">
    <source>
        <dbReference type="ARBA" id="ARBA00008536"/>
    </source>
</evidence>
<dbReference type="Gene3D" id="3.30.200.20">
    <property type="entry name" value="Phosphorylase Kinase, domain 1"/>
    <property type="match status" value="1"/>
</dbReference>
<dbReference type="GO" id="GO:0002229">
    <property type="term" value="P:defense response to oomycetes"/>
    <property type="evidence" value="ECO:0007669"/>
    <property type="project" value="UniProtKB-ARBA"/>
</dbReference>
<evidence type="ECO:0000256" key="20">
    <source>
        <dbReference type="SAM" id="Phobius"/>
    </source>
</evidence>
<keyword evidence="9 20" id="KW-0812">Transmembrane</keyword>
<feature type="chain" id="PRO_5013174962" description="non-specific serine/threonine protein kinase" evidence="21">
    <location>
        <begin position="17"/>
        <end position="673"/>
    </location>
</feature>
<evidence type="ECO:0000256" key="15">
    <source>
        <dbReference type="ARBA" id="ARBA00022989"/>
    </source>
</evidence>
<evidence type="ECO:0000256" key="5">
    <source>
        <dbReference type="ARBA" id="ARBA00012513"/>
    </source>
</evidence>
<evidence type="ECO:0000256" key="17">
    <source>
        <dbReference type="ARBA" id="ARBA00023170"/>
    </source>
</evidence>
<evidence type="ECO:0000256" key="19">
    <source>
        <dbReference type="PROSITE-ProRule" id="PRU10141"/>
    </source>
</evidence>
<dbReference type="OMA" id="GNYNMEQ"/>
<evidence type="ECO:0000256" key="9">
    <source>
        <dbReference type="ARBA" id="ARBA00022692"/>
    </source>
</evidence>
<feature type="domain" description="Protein kinase" evidence="22">
    <location>
        <begin position="358"/>
        <end position="637"/>
    </location>
</feature>
<dbReference type="CDD" id="cd14066">
    <property type="entry name" value="STKc_IRAK"/>
    <property type="match status" value="1"/>
</dbReference>
<evidence type="ECO:0000256" key="7">
    <source>
        <dbReference type="ARBA" id="ARBA00022527"/>
    </source>
</evidence>
<gene>
    <name evidence="23" type="ORF">MANES_07G045800v8</name>
</gene>
<dbReference type="SMART" id="SM00220">
    <property type="entry name" value="S_TKc"/>
    <property type="match status" value="1"/>
</dbReference>
<keyword evidence="12 19" id="KW-0547">Nucleotide-binding</keyword>
<dbReference type="Gene3D" id="2.60.120.200">
    <property type="match status" value="1"/>
</dbReference>
<protein>
    <recommendedName>
        <fullName evidence="5">non-specific serine/threonine protein kinase</fullName>
        <ecNumber evidence="5">2.7.11.1</ecNumber>
    </recommendedName>
</protein>
<keyword evidence="24" id="KW-1185">Reference proteome</keyword>
<dbReference type="EMBL" id="CM004393">
    <property type="protein sequence ID" value="OAY45263.1"/>
    <property type="molecule type" value="Genomic_DNA"/>
</dbReference>
<feature type="transmembrane region" description="Helical" evidence="20">
    <location>
        <begin position="291"/>
        <end position="314"/>
    </location>
</feature>
<comment type="caution">
    <text evidence="23">The sequence shown here is derived from an EMBL/GenBank/DDBJ whole genome shotgun (WGS) entry which is preliminary data.</text>
</comment>
<dbReference type="PANTHER" id="PTHR27007">
    <property type="match status" value="1"/>
</dbReference>
<evidence type="ECO:0000256" key="2">
    <source>
        <dbReference type="ARBA" id="ARBA00007606"/>
    </source>
</evidence>
<dbReference type="Gene3D" id="1.10.510.10">
    <property type="entry name" value="Transferase(Phosphotransferase) domain 1"/>
    <property type="match status" value="1"/>
</dbReference>
<dbReference type="CDD" id="cd06899">
    <property type="entry name" value="lectin_legume_LecRK_Arcelin_ConA"/>
    <property type="match status" value="1"/>
</dbReference>
<proteinExistence type="inferred from homology"/>
<evidence type="ECO:0000256" key="1">
    <source>
        <dbReference type="ARBA" id="ARBA00004251"/>
    </source>
</evidence>
<evidence type="ECO:0000256" key="12">
    <source>
        <dbReference type="ARBA" id="ARBA00022741"/>
    </source>
</evidence>
<keyword evidence="11" id="KW-0430">Lectin</keyword>
<comment type="similarity">
    <text evidence="4">In the C-terminal section; belongs to the protein kinase superfamily. Ser/Thr protein kinase family.</text>
</comment>
<dbReference type="Proteomes" id="UP000091857">
    <property type="component" value="Chromosome 7"/>
</dbReference>
<comment type="subcellular location">
    <subcellularLocation>
        <location evidence="1">Cell membrane</location>
        <topology evidence="1">Single-pass type I membrane protein</topology>
    </subcellularLocation>
</comment>
<organism evidence="23 24">
    <name type="scientific">Manihot esculenta</name>
    <name type="common">Cassava</name>
    <name type="synonym">Jatropha manihot</name>
    <dbReference type="NCBI Taxonomy" id="3983"/>
    <lineage>
        <taxon>Eukaryota</taxon>
        <taxon>Viridiplantae</taxon>
        <taxon>Streptophyta</taxon>
        <taxon>Embryophyta</taxon>
        <taxon>Tracheophyta</taxon>
        <taxon>Spermatophyta</taxon>
        <taxon>Magnoliopsida</taxon>
        <taxon>eudicotyledons</taxon>
        <taxon>Gunneridae</taxon>
        <taxon>Pentapetalae</taxon>
        <taxon>rosids</taxon>
        <taxon>fabids</taxon>
        <taxon>Malpighiales</taxon>
        <taxon>Euphorbiaceae</taxon>
        <taxon>Crotonoideae</taxon>
        <taxon>Manihoteae</taxon>
        <taxon>Manihot</taxon>
    </lineage>
</organism>
<evidence type="ECO:0000256" key="18">
    <source>
        <dbReference type="ARBA" id="ARBA00023180"/>
    </source>
</evidence>
<dbReference type="Gramene" id="Manes.07G045800.3.v8.1">
    <property type="protein sequence ID" value="Manes.07G045800.3.v8.1.CDS.1"/>
    <property type="gene ID" value="Manes.07G045800.v8.1"/>
</dbReference>
<keyword evidence="13" id="KW-0418">Kinase</keyword>
<dbReference type="PROSITE" id="PS00308">
    <property type="entry name" value="LECTIN_LEGUME_ALPHA"/>
    <property type="match status" value="1"/>
</dbReference>
<dbReference type="PROSITE" id="PS00107">
    <property type="entry name" value="PROTEIN_KINASE_ATP"/>
    <property type="match status" value="1"/>
</dbReference>
<dbReference type="GO" id="GO:0004674">
    <property type="term" value="F:protein serine/threonine kinase activity"/>
    <property type="evidence" value="ECO:0007669"/>
    <property type="project" value="UniProtKB-KW"/>
</dbReference>
<dbReference type="GO" id="GO:0005524">
    <property type="term" value="F:ATP binding"/>
    <property type="evidence" value="ECO:0007669"/>
    <property type="project" value="UniProtKB-UniRule"/>
</dbReference>
<keyword evidence="16 20" id="KW-0472">Membrane</keyword>
<evidence type="ECO:0000256" key="6">
    <source>
        <dbReference type="ARBA" id="ARBA00022475"/>
    </source>
</evidence>
<dbReference type="Pfam" id="PF00069">
    <property type="entry name" value="Pkinase"/>
    <property type="match status" value="1"/>
</dbReference>
<evidence type="ECO:0000313" key="23">
    <source>
        <dbReference type="EMBL" id="OAY45263.1"/>
    </source>
</evidence>
<dbReference type="GO" id="GO:0030246">
    <property type="term" value="F:carbohydrate binding"/>
    <property type="evidence" value="ECO:0007669"/>
    <property type="project" value="UniProtKB-KW"/>
</dbReference>
<accession>A0A2C9VIG9</accession>
<comment type="similarity">
    <text evidence="3">In the N-terminal section; belongs to the leguminous lectin family.</text>
</comment>
<feature type="binding site" evidence="19">
    <location>
        <position position="387"/>
    </location>
    <ligand>
        <name>ATP</name>
        <dbReference type="ChEBI" id="CHEBI:30616"/>
    </ligand>
</feature>
<dbReference type="PROSITE" id="PS00108">
    <property type="entry name" value="PROTEIN_KINASE_ST"/>
    <property type="match status" value="1"/>
</dbReference>
<dbReference type="InterPro" id="IPR013320">
    <property type="entry name" value="ConA-like_dom_sf"/>
</dbReference>
<evidence type="ECO:0000256" key="14">
    <source>
        <dbReference type="ARBA" id="ARBA00022840"/>
    </source>
</evidence>
<dbReference type="InterPro" id="IPR011009">
    <property type="entry name" value="Kinase-like_dom_sf"/>
</dbReference>
<keyword evidence="15 20" id="KW-1133">Transmembrane helix</keyword>
<sequence length="673" mass="75162">MLKIQILLNLCIVIFSFPITLNASTSSLNFNFTSFSSSDPQIFTERDANVTEGEIELTLIYPSKETSARYGRATYAEPLHLWDKASGNLTNFTTQFSFLIDSRGSHKYGDGITFFMAPNGSRMPANVKGSGGIGLARSNSDAVNPKVNKFVAVEFDTYQNDWDPPYDHIGFNVNSMVSLVNRTWRSGARTGSKTDVRIRYDSNKKSLRVNFSFLDRDNETIKYGYKSADIDMAEYLPEWVTFGFSCSTGNPNQSNRIISWDFTSSSEIVENGNREVPSDPVVRKERKEKTALVIGLISGACAFVVIVGFITLCLRMKKKKVKKPDDFLISMSFGDDFRNGTSPRSFAYQELANATSNFSETMKLGAGGFGAVYRGFLKDLNSFIAVKRVSKISEQGIKEYRSEVKVISRLRHKNLVKLIGWCHEKELLLVYEFMPNGSLESHLFKVNKSLLTWDLRFKIAQGLASALLYLHQEGDQCVLHRDIKSSNVLLDSSFNSKLGDFGLARLVDHRKGSQTTIPAGTAGYMAPECLTTGKVSKESDVYSFGVVALEIACGRRAVELKLEQGQIKIVEFVWKLYGMGKLLEAADPKLCRDFDEQQMERLMKIGLWCAHPDPILRPSTWEVANVLLNFEAVLPTLPSEMPPLAYHAFPNLSSAYSYTSSDGSRISNGQQSA</sequence>
<evidence type="ECO:0000256" key="8">
    <source>
        <dbReference type="ARBA" id="ARBA00022679"/>
    </source>
</evidence>
<dbReference type="InterPro" id="IPR050528">
    <property type="entry name" value="L-type_Lectin-RKs"/>
</dbReference>
<dbReference type="FunFam" id="3.30.200.20:FF:000168">
    <property type="entry name" value="L-type lectin-domain containing receptor kinase IX.1"/>
    <property type="match status" value="1"/>
</dbReference>
<dbReference type="SUPFAM" id="SSF49899">
    <property type="entry name" value="Concanavalin A-like lectins/glucanases"/>
    <property type="match status" value="1"/>
</dbReference>
<evidence type="ECO:0000256" key="10">
    <source>
        <dbReference type="ARBA" id="ARBA00022729"/>
    </source>
</evidence>
<comment type="similarity">
    <text evidence="2">Belongs to the leguminous lectin family.</text>
</comment>
<keyword evidence="8" id="KW-0808">Transferase</keyword>
<dbReference type="InterPro" id="IPR001220">
    <property type="entry name" value="Legume_lectin_dom"/>
</dbReference>
<dbReference type="Gramene" id="Manes.07G045800.1.v8.1">
    <property type="protein sequence ID" value="Manes.07G045800.1.v8.1.CDS.1"/>
    <property type="gene ID" value="Manes.07G045800.v8.1"/>
</dbReference>
<dbReference type="InterPro" id="IPR008271">
    <property type="entry name" value="Ser/Thr_kinase_AS"/>
</dbReference>
<dbReference type="AlphaFoldDB" id="A0A2C9VIG9"/>
<dbReference type="FunFam" id="1.10.510.10:FF:000240">
    <property type="entry name" value="Lectin-domain containing receptor kinase A4.3"/>
    <property type="match status" value="1"/>
</dbReference>
<evidence type="ECO:0000259" key="22">
    <source>
        <dbReference type="PROSITE" id="PS50011"/>
    </source>
</evidence>
<dbReference type="InterPro" id="IPR000719">
    <property type="entry name" value="Prot_kinase_dom"/>
</dbReference>
<evidence type="ECO:0000256" key="16">
    <source>
        <dbReference type="ARBA" id="ARBA00023136"/>
    </source>
</evidence>
<dbReference type="SUPFAM" id="SSF56112">
    <property type="entry name" value="Protein kinase-like (PK-like)"/>
    <property type="match status" value="1"/>
</dbReference>
<dbReference type="InterPro" id="IPR017441">
    <property type="entry name" value="Protein_kinase_ATP_BS"/>
</dbReference>
<evidence type="ECO:0000256" key="4">
    <source>
        <dbReference type="ARBA" id="ARBA00010217"/>
    </source>
</evidence>
<keyword evidence="6" id="KW-1003">Cell membrane</keyword>
<keyword evidence="17" id="KW-0675">Receptor</keyword>
<feature type="signal peptide" evidence="21">
    <location>
        <begin position="1"/>
        <end position="16"/>
    </location>
</feature>
<keyword evidence="18" id="KW-0325">Glycoprotein</keyword>
<dbReference type="PROSITE" id="PS50011">
    <property type="entry name" value="PROTEIN_KINASE_DOM"/>
    <property type="match status" value="1"/>
</dbReference>